<dbReference type="SMR" id="V7AKG5"/>
<dbReference type="eggNOG" id="ENOG502S7CQ">
    <property type="taxonomic scope" value="Eukaryota"/>
</dbReference>
<feature type="signal peptide" evidence="6">
    <location>
        <begin position="1"/>
        <end position="30"/>
    </location>
</feature>
<name>V7AKG5_PHAVU</name>
<sequence>MIIGKGEAMYVTVKSFFLLWLLVQPSTSHAFSIPKLPQPTVIVGNELQEGRDLFLHCESADYDLGVQHLHPHGTFSWSFKLNFFGTTLYHCSFQWDFVLHRFDIYKANRDAARCSLCSWVVREDGPCLIFAGEKDQCSPWNSLEERPNFLS</sequence>
<evidence type="ECO:0000313" key="8">
    <source>
        <dbReference type="Proteomes" id="UP000000226"/>
    </source>
</evidence>
<dbReference type="Pfam" id="PF05938">
    <property type="entry name" value="Self-incomp_S1"/>
    <property type="match status" value="1"/>
</dbReference>
<comment type="subcellular location">
    <subcellularLocation>
        <location evidence="1 6">Secreted</location>
    </subcellularLocation>
</comment>
<gene>
    <name evidence="7" type="ORF">PHAVU_011G171900g</name>
</gene>
<dbReference type="GO" id="GO:0005576">
    <property type="term" value="C:extracellular region"/>
    <property type="evidence" value="ECO:0007669"/>
    <property type="project" value="UniProtKB-SubCell"/>
</dbReference>
<accession>V7AKG5</accession>
<dbReference type="Proteomes" id="UP000000226">
    <property type="component" value="Chromosome 11"/>
</dbReference>
<comment type="similarity">
    <text evidence="2 6">Belongs to the plant self-incompatibility (S1) protein family.</text>
</comment>
<organism evidence="7 8">
    <name type="scientific">Phaseolus vulgaris</name>
    <name type="common">Kidney bean</name>
    <name type="synonym">French bean</name>
    <dbReference type="NCBI Taxonomy" id="3885"/>
    <lineage>
        <taxon>Eukaryota</taxon>
        <taxon>Viridiplantae</taxon>
        <taxon>Streptophyta</taxon>
        <taxon>Embryophyta</taxon>
        <taxon>Tracheophyta</taxon>
        <taxon>Spermatophyta</taxon>
        <taxon>Magnoliopsida</taxon>
        <taxon>eudicotyledons</taxon>
        <taxon>Gunneridae</taxon>
        <taxon>Pentapetalae</taxon>
        <taxon>rosids</taxon>
        <taxon>fabids</taxon>
        <taxon>Fabales</taxon>
        <taxon>Fabaceae</taxon>
        <taxon>Papilionoideae</taxon>
        <taxon>50 kb inversion clade</taxon>
        <taxon>NPAAA clade</taxon>
        <taxon>indigoferoid/millettioid clade</taxon>
        <taxon>Phaseoleae</taxon>
        <taxon>Phaseolus</taxon>
    </lineage>
</organism>
<keyword evidence="3 6" id="KW-0713">Self-incompatibility</keyword>
<keyword evidence="5 6" id="KW-0732">Signal</keyword>
<reference evidence="8" key="1">
    <citation type="journal article" date="2014" name="Nat. Genet.">
        <title>A reference genome for common bean and genome-wide analysis of dual domestications.</title>
        <authorList>
            <person name="Schmutz J."/>
            <person name="McClean P.E."/>
            <person name="Mamidi S."/>
            <person name="Wu G.A."/>
            <person name="Cannon S.B."/>
            <person name="Grimwood J."/>
            <person name="Jenkins J."/>
            <person name="Shu S."/>
            <person name="Song Q."/>
            <person name="Chavarro C."/>
            <person name="Torres-Torres M."/>
            <person name="Geffroy V."/>
            <person name="Moghaddam S.M."/>
            <person name="Gao D."/>
            <person name="Abernathy B."/>
            <person name="Barry K."/>
            <person name="Blair M."/>
            <person name="Brick M.A."/>
            <person name="Chovatia M."/>
            <person name="Gepts P."/>
            <person name="Goodstein D.M."/>
            <person name="Gonzales M."/>
            <person name="Hellsten U."/>
            <person name="Hyten D.L."/>
            <person name="Jia G."/>
            <person name="Kelly J.D."/>
            <person name="Kudrna D."/>
            <person name="Lee R."/>
            <person name="Richard M.M."/>
            <person name="Miklas P.N."/>
            <person name="Osorno J.M."/>
            <person name="Rodrigues J."/>
            <person name="Thareau V."/>
            <person name="Urrea C.A."/>
            <person name="Wang M."/>
            <person name="Yu Y."/>
            <person name="Zhang M."/>
            <person name="Wing R.A."/>
            <person name="Cregan P.B."/>
            <person name="Rokhsar D.S."/>
            <person name="Jackson S.A."/>
        </authorList>
    </citation>
    <scope>NUCLEOTIDE SEQUENCE [LARGE SCALE GENOMIC DNA]</scope>
    <source>
        <strain evidence="8">cv. G19833</strain>
    </source>
</reference>
<protein>
    <recommendedName>
        <fullName evidence="6">S-protein homolog</fullName>
    </recommendedName>
</protein>
<proteinExistence type="inferred from homology"/>
<keyword evidence="8" id="KW-1185">Reference proteome</keyword>
<dbReference type="PANTHER" id="PTHR31232:SF43">
    <property type="entry name" value="S-PROTEIN HOMOLOG 29-RELATED"/>
    <property type="match status" value="1"/>
</dbReference>
<dbReference type="GO" id="GO:0060320">
    <property type="term" value="P:rejection of self pollen"/>
    <property type="evidence" value="ECO:0007669"/>
    <property type="project" value="UniProtKB-KW"/>
</dbReference>
<evidence type="ECO:0000256" key="4">
    <source>
        <dbReference type="ARBA" id="ARBA00022525"/>
    </source>
</evidence>
<dbReference type="EMBL" id="CM002298">
    <property type="protein sequence ID" value="ESW05343.1"/>
    <property type="molecule type" value="Genomic_DNA"/>
</dbReference>
<evidence type="ECO:0000256" key="5">
    <source>
        <dbReference type="ARBA" id="ARBA00022729"/>
    </source>
</evidence>
<evidence type="ECO:0000256" key="2">
    <source>
        <dbReference type="ARBA" id="ARBA00005581"/>
    </source>
</evidence>
<dbReference type="AlphaFoldDB" id="V7AKG5"/>
<dbReference type="PANTHER" id="PTHR31232">
    <property type="match status" value="1"/>
</dbReference>
<evidence type="ECO:0000313" key="7">
    <source>
        <dbReference type="EMBL" id="ESW05343.1"/>
    </source>
</evidence>
<dbReference type="InterPro" id="IPR010264">
    <property type="entry name" value="Self-incomp_S1"/>
</dbReference>
<evidence type="ECO:0000256" key="6">
    <source>
        <dbReference type="RuleBase" id="RU367044"/>
    </source>
</evidence>
<dbReference type="Gramene" id="ESW05343">
    <property type="protein sequence ID" value="ESW05343"/>
    <property type="gene ID" value="PHAVU_011G171900g"/>
</dbReference>
<evidence type="ECO:0000256" key="1">
    <source>
        <dbReference type="ARBA" id="ARBA00004613"/>
    </source>
</evidence>
<dbReference type="OMA" id="HCESADY"/>
<keyword evidence="4 6" id="KW-0964">Secreted</keyword>
<dbReference type="OrthoDB" id="1135970at2759"/>
<feature type="chain" id="PRO_5025094574" description="S-protein homolog" evidence="6">
    <location>
        <begin position="31"/>
        <end position="151"/>
    </location>
</feature>
<evidence type="ECO:0000256" key="3">
    <source>
        <dbReference type="ARBA" id="ARBA00022471"/>
    </source>
</evidence>